<organism evidence="2 3">
    <name type="scientific">Clavispora lusitaniae (strain ATCC 42720)</name>
    <name type="common">Yeast</name>
    <name type="synonym">Candida lusitaniae</name>
    <dbReference type="NCBI Taxonomy" id="306902"/>
    <lineage>
        <taxon>Eukaryota</taxon>
        <taxon>Fungi</taxon>
        <taxon>Dikarya</taxon>
        <taxon>Ascomycota</taxon>
        <taxon>Saccharomycotina</taxon>
        <taxon>Pichiomycetes</taxon>
        <taxon>Metschnikowiaceae</taxon>
        <taxon>Clavispora</taxon>
    </lineage>
</organism>
<proteinExistence type="predicted"/>
<evidence type="ECO:0000256" key="1">
    <source>
        <dbReference type="SAM" id="MobiDB-lite"/>
    </source>
</evidence>
<evidence type="ECO:0000313" key="2">
    <source>
        <dbReference type="EMBL" id="EEQ36763.1"/>
    </source>
</evidence>
<protein>
    <submittedName>
        <fullName evidence="2">Uncharacterized protein</fullName>
    </submittedName>
</protein>
<dbReference type="VEuPathDB" id="FungiDB:CLUG_00887"/>
<dbReference type="InParanoid" id="C4XY64"/>
<accession>C4XY64</accession>
<dbReference type="HOGENOM" id="CLU_1503289_0_0_1"/>
<sequence length="179" mass="18954">MYRGVMAGNSSTPLSIKNPLNPRTPMRIKGSKSSKLSGTKPPQKATSTQVWSRAAAIFWAKCAAVVVGGTAFNGMSTTVVTPPAAAACVPEAKPSHSVRPGSFKCTCASTKPGMMTLGDTSRSSPTSNRAITSSACRRMPGATWRMDPDTGEKMMVAARNRPPRRTCDRASAQCTPWCE</sequence>
<feature type="region of interest" description="Disordered" evidence="1">
    <location>
        <begin position="1"/>
        <end position="47"/>
    </location>
</feature>
<gene>
    <name evidence="2" type="ORF">CLUG_00887</name>
</gene>
<reference evidence="2 3" key="1">
    <citation type="journal article" date="2009" name="Nature">
        <title>Evolution of pathogenicity and sexual reproduction in eight Candida genomes.</title>
        <authorList>
            <person name="Butler G."/>
            <person name="Rasmussen M.D."/>
            <person name="Lin M.F."/>
            <person name="Santos M.A."/>
            <person name="Sakthikumar S."/>
            <person name="Munro C.A."/>
            <person name="Rheinbay E."/>
            <person name="Grabherr M."/>
            <person name="Forche A."/>
            <person name="Reedy J.L."/>
            <person name="Agrafioti I."/>
            <person name="Arnaud M.B."/>
            <person name="Bates S."/>
            <person name="Brown A.J."/>
            <person name="Brunke S."/>
            <person name="Costanzo M.C."/>
            <person name="Fitzpatrick D.A."/>
            <person name="de Groot P.W."/>
            <person name="Harris D."/>
            <person name="Hoyer L.L."/>
            <person name="Hube B."/>
            <person name="Klis F.M."/>
            <person name="Kodira C."/>
            <person name="Lennard N."/>
            <person name="Logue M.E."/>
            <person name="Martin R."/>
            <person name="Neiman A.M."/>
            <person name="Nikolaou E."/>
            <person name="Quail M.A."/>
            <person name="Quinn J."/>
            <person name="Santos M.C."/>
            <person name="Schmitzberger F.F."/>
            <person name="Sherlock G."/>
            <person name="Shah P."/>
            <person name="Silverstein K.A."/>
            <person name="Skrzypek M.S."/>
            <person name="Soll D."/>
            <person name="Staggs R."/>
            <person name="Stansfield I."/>
            <person name="Stumpf M.P."/>
            <person name="Sudbery P.E."/>
            <person name="Srikantha T."/>
            <person name="Zeng Q."/>
            <person name="Berman J."/>
            <person name="Berriman M."/>
            <person name="Heitman J."/>
            <person name="Gow N.A."/>
            <person name="Lorenz M.C."/>
            <person name="Birren B.W."/>
            <person name="Kellis M."/>
            <person name="Cuomo C.A."/>
        </authorList>
    </citation>
    <scope>NUCLEOTIDE SEQUENCE [LARGE SCALE GENOMIC DNA]</scope>
    <source>
        <strain evidence="2 3">ATCC 42720</strain>
    </source>
</reference>
<evidence type="ECO:0000313" key="3">
    <source>
        <dbReference type="Proteomes" id="UP000007703"/>
    </source>
</evidence>
<feature type="compositionally biased region" description="Low complexity" evidence="1">
    <location>
        <begin position="31"/>
        <end position="40"/>
    </location>
</feature>
<dbReference type="AlphaFoldDB" id="C4XY64"/>
<name>C4XY64_CLAL4</name>
<dbReference type="EMBL" id="CH408076">
    <property type="protein sequence ID" value="EEQ36763.1"/>
    <property type="molecule type" value="Genomic_DNA"/>
</dbReference>
<dbReference type="Proteomes" id="UP000007703">
    <property type="component" value="Unassembled WGS sequence"/>
</dbReference>
<dbReference type="KEGG" id="clu:CLUG_00887"/>